<keyword evidence="3" id="KW-1185">Reference proteome</keyword>
<feature type="region of interest" description="Disordered" evidence="1">
    <location>
        <begin position="1"/>
        <end position="33"/>
    </location>
</feature>
<evidence type="ECO:0000313" key="2">
    <source>
        <dbReference type="EMBL" id="GJT98969.1"/>
    </source>
</evidence>
<organism evidence="2 3">
    <name type="scientific">Tanacetum coccineum</name>
    <dbReference type="NCBI Taxonomy" id="301880"/>
    <lineage>
        <taxon>Eukaryota</taxon>
        <taxon>Viridiplantae</taxon>
        <taxon>Streptophyta</taxon>
        <taxon>Embryophyta</taxon>
        <taxon>Tracheophyta</taxon>
        <taxon>Spermatophyta</taxon>
        <taxon>Magnoliopsida</taxon>
        <taxon>eudicotyledons</taxon>
        <taxon>Gunneridae</taxon>
        <taxon>Pentapetalae</taxon>
        <taxon>asterids</taxon>
        <taxon>campanulids</taxon>
        <taxon>Asterales</taxon>
        <taxon>Asteraceae</taxon>
        <taxon>Asteroideae</taxon>
        <taxon>Anthemideae</taxon>
        <taxon>Anthemidinae</taxon>
        <taxon>Tanacetum</taxon>
    </lineage>
</organism>
<evidence type="ECO:0000256" key="1">
    <source>
        <dbReference type="SAM" id="MobiDB-lite"/>
    </source>
</evidence>
<comment type="caution">
    <text evidence="2">The sequence shown here is derived from an EMBL/GenBank/DDBJ whole genome shotgun (WGS) entry which is preliminary data.</text>
</comment>
<dbReference type="EMBL" id="BQNB010020725">
    <property type="protein sequence ID" value="GJT98969.1"/>
    <property type="molecule type" value="Genomic_DNA"/>
</dbReference>
<feature type="region of interest" description="Disordered" evidence="1">
    <location>
        <begin position="74"/>
        <end position="102"/>
    </location>
</feature>
<feature type="compositionally biased region" description="Basic and acidic residues" evidence="1">
    <location>
        <begin position="81"/>
        <end position="96"/>
    </location>
</feature>
<name>A0ABQ5IGZ8_9ASTR</name>
<gene>
    <name evidence="2" type="ORF">Tco_1094487</name>
</gene>
<accession>A0ABQ5IGZ8</accession>
<reference evidence="2" key="1">
    <citation type="journal article" date="2022" name="Int. J. Mol. Sci.">
        <title>Draft Genome of Tanacetum Coccineum: Genomic Comparison of Closely Related Tanacetum-Family Plants.</title>
        <authorList>
            <person name="Yamashiro T."/>
            <person name="Shiraishi A."/>
            <person name="Nakayama K."/>
            <person name="Satake H."/>
        </authorList>
    </citation>
    <scope>NUCLEOTIDE SEQUENCE</scope>
</reference>
<reference evidence="2" key="2">
    <citation type="submission" date="2022-01" db="EMBL/GenBank/DDBJ databases">
        <authorList>
            <person name="Yamashiro T."/>
            <person name="Shiraishi A."/>
            <person name="Satake H."/>
            <person name="Nakayama K."/>
        </authorList>
    </citation>
    <scope>NUCLEOTIDE SEQUENCE</scope>
</reference>
<proteinExistence type="predicted"/>
<evidence type="ECO:0000313" key="3">
    <source>
        <dbReference type="Proteomes" id="UP001151760"/>
    </source>
</evidence>
<sequence length="366" mass="41125">MEVPEQAFVKYASSRTDEAGGNHRSKIAGTLPSDTVKNPKLSTYLALSNRSYKTEDPQCSTQTYDLIHTITIHTEQQSASYDDREKENKEEEDHPENINVNPSIPPNLSITFITEKVLKFNSFFESLGLVPPSSNTELICTKEEDDDVIYIEIVPKDDNSCKEGPEAGEQEVEYFDIFPTRSEIAYHNFDLVRIFDLVQSFDLVWSFDLGRSFNLVWSFNLLVCASVAQGGFCLFSLKDFPFVLVIDLLYFPLDVVEDALAQVMSLKVGGKIASNCTRVDDDGVEFYPKGGDNSTQDGDYILARTLQSMNLLTTLLFSHDCKMNIRCSSLAHSCERLLLKAKAEFSEQPTMHVDGPTSELNTPKEN</sequence>
<dbReference type="Proteomes" id="UP001151760">
    <property type="component" value="Unassembled WGS sequence"/>
</dbReference>
<protein>
    <submittedName>
        <fullName evidence="2">Uncharacterized protein</fullName>
    </submittedName>
</protein>